<dbReference type="Proteomes" id="UP001611162">
    <property type="component" value="Unassembled WGS sequence"/>
</dbReference>
<protein>
    <recommendedName>
        <fullName evidence="3">HTH cro/C1-type domain-containing protein</fullName>
    </recommendedName>
</protein>
<sequence>MATRPDRSDLHRLADLIQARRVELGMHKIDVARAAELTITTYNKVEAGEPVRDVTYGKVEPVLRWATGTCRSILDGAPPTTMEPSVVPGAFYSVISPGDLEREVARAVQEAAVAVTNMPASEIRELKQRVIEELRQRGRVRSGGEAGGEAG</sequence>
<dbReference type="EMBL" id="JBIRRB010000018">
    <property type="protein sequence ID" value="MFI0915209.1"/>
    <property type="molecule type" value="Genomic_DNA"/>
</dbReference>
<evidence type="ECO:0000313" key="2">
    <source>
        <dbReference type="Proteomes" id="UP001611162"/>
    </source>
</evidence>
<reference evidence="1 2" key="1">
    <citation type="submission" date="2024-10" db="EMBL/GenBank/DDBJ databases">
        <title>The Natural Products Discovery Center: Release of the First 8490 Sequenced Strains for Exploring Actinobacteria Biosynthetic Diversity.</title>
        <authorList>
            <person name="Kalkreuter E."/>
            <person name="Kautsar S.A."/>
            <person name="Yang D."/>
            <person name="Bader C.D."/>
            <person name="Teijaro C.N."/>
            <person name="Fluegel L."/>
            <person name="Davis C.M."/>
            <person name="Simpson J.R."/>
            <person name="Lauterbach L."/>
            <person name="Steele A.D."/>
            <person name="Gui C."/>
            <person name="Meng S."/>
            <person name="Li G."/>
            <person name="Viehrig K."/>
            <person name="Ye F."/>
            <person name="Su P."/>
            <person name="Kiefer A.F."/>
            <person name="Nichols A."/>
            <person name="Cepeda A.J."/>
            <person name="Yan W."/>
            <person name="Fan B."/>
            <person name="Jiang Y."/>
            <person name="Adhikari A."/>
            <person name="Zheng C.-J."/>
            <person name="Schuster L."/>
            <person name="Cowan T.M."/>
            <person name="Smanski M.J."/>
            <person name="Chevrette M.G."/>
            <person name="De Carvalho L.P.S."/>
            <person name="Shen B."/>
        </authorList>
    </citation>
    <scope>NUCLEOTIDE SEQUENCE [LARGE SCALE GENOMIC DNA]</scope>
    <source>
        <strain evidence="1 2">NPDC020979</strain>
    </source>
</reference>
<evidence type="ECO:0008006" key="3">
    <source>
        <dbReference type="Google" id="ProtNLM"/>
    </source>
</evidence>
<organism evidence="1 2">
    <name type="scientific">Streptomyces abikoensis</name>
    <dbReference type="NCBI Taxonomy" id="97398"/>
    <lineage>
        <taxon>Bacteria</taxon>
        <taxon>Bacillati</taxon>
        <taxon>Actinomycetota</taxon>
        <taxon>Actinomycetes</taxon>
        <taxon>Kitasatosporales</taxon>
        <taxon>Streptomycetaceae</taxon>
        <taxon>Streptomyces</taxon>
    </lineage>
</organism>
<accession>A0ABW7TCD3</accession>
<keyword evidence="2" id="KW-1185">Reference proteome</keyword>
<evidence type="ECO:0000313" key="1">
    <source>
        <dbReference type="EMBL" id="MFI0915209.1"/>
    </source>
</evidence>
<proteinExistence type="predicted"/>
<comment type="caution">
    <text evidence="1">The sequence shown here is derived from an EMBL/GenBank/DDBJ whole genome shotgun (WGS) entry which is preliminary data.</text>
</comment>
<name>A0ABW7TCD3_9ACTN</name>
<dbReference type="RefSeq" id="WP_397614835.1">
    <property type="nucleotide sequence ID" value="NZ_JBIRRB010000018.1"/>
</dbReference>
<gene>
    <name evidence="1" type="ORF">ACH4TF_32970</name>
</gene>